<feature type="transmembrane region" description="Helical" evidence="14">
    <location>
        <begin position="662"/>
        <end position="681"/>
    </location>
</feature>
<evidence type="ECO:0000256" key="13">
    <source>
        <dbReference type="SAM" id="MobiDB-lite"/>
    </source>
</evidence>
<keyword evidence="3" id="KW-0418">Kinase</keyword>
<feature type="domain" description="Malectin" evidence="15">
    <location>
        <begin position="569"/>
        <end position="642"/>
    </location>
</feature>
<evidence type="ECO:0000256" key="5">
    <source>
        <dbReference type="ARBA" id="ARBA00022679"/>
    </source>
</evidence>
<dbReference type="GO" id="GO:0006508">
    <property type="term" value="P:proteolysis"/>
    <property type="evidence" value="ECO:0007669"/>
    <property type="project" value="InterPro"/>
</dbReference>
<evidence type="ECO:0000259" key="15">
    <source>
        <dbReference type="Pfam" id="PF11721"/>
    </source>
</evidence>
<evidence type="ECO:0000256" key="3">
    <source>
        <dbReference type="ARBA" id="ARBA00022527"/>
    </source>
</evidence>
<name>A0AAQ3N2G7_VIGMU</name>
<dbReference type="InterPro" id="IPR021720">
    <property type="entry name" value="Malectin_dom"/>
</dbReference>
<dbReference type="GO" id="GO:0005524">
    <property type="term" value="F:ATP binding"/>
    <property type="evidence" value="ECO:0007669"/>
    <property type="project" value="UniProtKB-KW"/>
</dbReference>
<feature type="compositionally biased region" description="Polar residues" evidence="13">
    <location>
        <begin position="214"/>
        <end position="224"/>
    </location>
</feature>
<evidence type="ECO:0000256" key="1">
    <source>
        <dbReference type="ARBA" id="ARBA00004479"/>
    </source>
</evidence>
<dbReference type="Pfam" id="PF11721">
    <property type="entry name" value="Malectin"/>
    <property type="match status" value="1"/>
</dbReference>
<keyword evidence="17" id="KW-1185">Reference proteome</keyword>
<comment type="catalytic activity">
    <reaction evidence="12">
        <text>L-seryl-[protein] + ATP = O-phospho-L-seryl-[protein] + ADP + H(+)</text>
        <dbReference type="Rhea" id="RHEA:17989"/>
        <dbReference type="Rhea" id="RHEA-COMP:9863"/>
        <dbReference type="Rhea" id="RHEA-COMP:11604"/>
        <dbReference type="ChEBI" id="CHEBI:15378"/>
        <dbReference type="ChEBI" id="CHEBI:29999"/>
        <dbReference type="ChEBI" id="CHEBI:30616"/>
        <dbReference type="ChEBI" id="CHEBI:83421"/>
        <dbReference type="ChEBI" id="CHEBI:456216"/>
        <dbReference type="EC" id="2.7.11.1"/>
    </reaction>
</comment>
<sequence length="798" mass="89665">MTMEKDTQARLEAIEITMEGMKADFAAVRRDLQQIRKALEKQAQHSEGSSDDRLCEKLEVEEAVIGEKNRDPGGGGWSYRHLTARSLSKVAGDEEKVEIAYVSRGECDILVYVLERKGKKPFVGRFEGDNDQPFQWRDGTVEEFVCNFKVVMGQTRGVPEEQVLGYFLPGLREDVKGQVRIQNPPDLMEAMRIARDVEDTMMRVQGGKSCGIGAQSNHDGTTGENGKYRIGEKGRSRDACKMRKMVRNLPYQEFLKRKEEGRCFWCGGPFTPGHRCTERSLRVLLLAKDEEGDASEEVVVQEGKLMELSACSAEGLTTPRTLKLRGKIGEKEVVVVIDSGASHNYISRRVTAEMKLPVIDIPPYLVSLGDGHKRRIRGRCGKVRVQLAEAMVEEDFYVFKLGEVNVILGDAWLEKLGEARINCAEMTMVYSSGGKKIKIRGDPALSRQLVEPKTLLKKVDAESWAIVWELGQVEKQVENEWQVELTGEQKAELQVVLQVHYHVFQEKQGLLPLRDMQHRIPLKDAAMLYLASYIQQLVFLPLFSLPNKWKLHNQASLLEIILINERSLNSLGKRVFDVYIQGNLVLKDFDIQGEAGGTGKPIVKTFNATVTQHTLKIHFYWAGKGTTSIPTRGVYGPIVSAVSVSPNFNPPSRKDNSRTDDILVIGIVAGVLVLLLLRLVFMRWIGWLGGKDPTGLFTPRQIKVATKNFDATNKTGEGGFGCVYKGLLSDVKILERRQIEQGEDIVHQLLVEWQEGGRDGATWKDSLLNLGDKVVEEGGNDRRLRELLFLLGEVRLPY</sequence>
<dbReference type="InterPro" id="IPR021109">
    <property type="entry name" value="Peptidase_aspartic_dom_sf"/>
</dbReference>
<keyword evidence="14" id="KW-1133">Transmembrane helix</keyword>
<dbReference type="Pfam" id="PF08284">
    <property type="entry name" value="RVP_2"/>
    <property type="match status" value="1"/>
</dbReference>
<evidence type="ECO:0000256" key="10">
    <source>
        <dbReference type="ARBA" id="ARBA00023180"/>
    </source>
</evidence>
<evidence type="ECO:0000256" key="9">
    <source>
        <dbReference type="ARBA" id="ARBA00023170"/>
    </source>
</evidence>
<keyword evidence="7" id="KW-0547">Nucleotide-binding</keyword>
<dbReference type="SUPFAM" id="SSF50630">
    <property type="entry name" value="Acid proteases"/>
    <property type="match status" value="1"/>
</dbReference>
<evidence type="ECO:0000256" key="8">
    <source>
        <dbReference type="ARBA" id="ARBA00022840"/>
    </source>
</evidence>
<evidence type="ECO:0000256" key="7">
    <source>
        <dbReference type="ARBA" id="ARBA00022741"/>
    </source>
</evidence>
<evidence type="ECO:0000256" key="12">
    <source>
        <dbReference type="ARBA" id="ARBA00048679"/>
    </source>
</evidence>
<keyword evidence="5" id="KW-0808">Transferase</keyword>
<dbReference type="Gene3D" id="3.30.200.20">
    <property type="entry name" value="Phosphorylase Kinase, domain 1"/>
    <property type="match status" value="1"/>
</dbReference>
<keyword evidence="14" id="KW-0812">Transmembrane</keyword>
<dbReference type="GO" id="GO:0016020">
    <property type="term" value="C:membrane"/>
    <property type="evidence" value="ECO:0007669"/>
    <property type="project" value="UniProtKB-SubCell"/>
</dbReference>
<dbReference type="GO" id="GO:0004674">
    <property type="term" value="F:protein serine/threonine kinase activity"/>
    <property type="evidence" value="ECO:0007669"/>
    <property type="project" value="UniProtKB-KW"/>
</dbReference>
<dbReference type="PANTHER" id="PTHR48006">
    <property type="entry name" value="LEUCINE-RICH REPEAT-CONTAINING PROTEIN DDB_G0281931-RELATED"/>
    <property type="match status" value="1"/>
</dbReference>
<accession>A0AAQ3N2G7</accession>
<keyword evidence="6" id="KW-0732">Signal</keyword>
<protein>
    <recommendedName>
        <fullName evidence="2">non-specific serine/threonine protein kinase</fullName>
        <ecNumber evidence="2">2.7.11.1</ecNumber>
    </recommendedName>
</protein>
<comment type="catalytic activity">
    <reaction evidence="11">
        <text>L-threonyl-[protein] + ATP = O-phospho-L-threonyl-[protein] + ADP + H(+)</text>
        <dbReference type="Rhea" id="RHEA:46608"/>
        <dbReference type="Rhea" id="RHEA-COMP:11060"/>
        <dbReference type="Rhea" id="RHEA-COMP:11605"/>
        <dbReference type="ChEBI" id="CHEBI:15378"/>
        <dbReference type="ChEBI" id="CHEBI:30013"/>
        <dbReference type="ChEBI" id="CHEBI:30616"/>
        <dbReference type="ChEBI" id="CHEBI:61977"/>
        <dbReference type="ChEBI" id="CHEBI:456216"/>
        <dbReference type="EC" id="2.7.11.1"/>
    </reaction>
</comment>
<evidence type="ECO:0000313" key="17">
    <source>
        <dbReference type="Proteomes" id="UP001374535"/>
    </source>
</evidence>
<dbReference type="Gene3D" id="2.60.120.430">
    <property type="entry name" value="Galactose-binding lectin"/>
    <property type="match status" value="1"/>
</dbReference>
<keyword evidence="9" id="KW-0675">Receptor</keyword>
<dbReference type="PROSITE" id="PS00141">
    <property type="entry name" value="ASP_PROTEASE"/>
    <property type="match status" value="1"/>
</dbReference>
<feature type="region of interest" description="Disordered" evidence="13">
    <location>
        <begin position="209"/>
        <end position="230"/>
    </location>
</feature>
<organism evidence="16 17">
    <name type="scientific">Vigna mungo</name>
    <name type="common">Black gram</name>
    <name type="synonym">Phaseolus mungo</name>
    <dbReference type="NCBI Taxonomy" id="3915"/>
    <lineage>
        <taxon>Eukaryota</taxon>
        <taxon>Viridiplantae</taxon>
        <taxon>Streptophyta</taxon>
        <taxon>Embryophyta</taxon>
        <taxon>Tracheophyta</taxon>
        <taxon>Spermatophyta</taxon>
        <taxon>Magnoliopsida</taxon>
        <taxon>eudicotyledons</taxon>
        <taxon>Gunneridae</taxon>
        <taxon>Pentapetalae</taxon>
        <taxon>rosids</taxon>
        <taxon>fabids</taxon>
        <taxon>Fabales</taxon>
        <taxon>Fabaceae</taxon>
        <taxon>Papilionoideae</taxon>
        <taxon>50 kb inversion clade</taxon>
        <taxon>NPAAA clade</taxon>
        <taxon>indigoferoid/millettioid clade</taxon>
        <taxon>Phaseoleae</taxon>
        <taxon>Vigna</taxon>
    </lineage>
</organism>
<evidence type="ECO:0000256" key="6">
    <source>
        <dbReference type="ARBA" id="ARBA00022729"/>
    </source>
</evidence>
<dbReference type="GO" id="GO:0004190">
    <property type="term" value="F:aspartic-type endopeptidase activity"/>
    <property type="evidence" value="ECO:0007669"/>
    <property type="project" value="InterPro"/>
</dbReference>
<keyword evidence="4" id="KW-0597">Phosphoprotein</keyword>
<proteinExistence type="predicted"/>
<dbReference type="PANTHER" id="PTHR48006:SF68">
    <property type="entry name" value="PROTEIN KINASE DOMAIN-CONTAINING PROTEIN"/>
    <property type="match status" value="1"/>
</dbReference>
<keyword evidence="3" id="KW-0723">Serine/threonine-protein kinase</keyword>
<dbReference type="InterPro" id="IPR001969">
    <property type="entry name" value="Aspartic_peptidase_AS"/>
</dbReference>
<evidence type="ECO:0000256" key="14">
    <source>
        <dbReference type="SAM" id="Phobius"/>
    </source>
</evidence>
<keyword evidence="8" id="KW-0067">ATP-binding</keyword>
<evidence type="ECO:0000256" key="2">
    <source>
        <dbReference type="ARBA" id="ARBA00012513"/>
    </source>
</evidence>
<dbReference type="EC" id="2.7.11.1" evidence="2"/>
<dbReference type="InterPro" id="IPR051824">
    <property type="entry name" value="LRR_Rcpt-Like_S/T_Kinase"/>
</dbReference>
<keyword evidence="14" id="KW-0472">Membrane</keyword>
<dbReference type="Proteomes" id="UP001374535">
    <property type="component" value="Chromosome 8"/>
</dbReference>
<dbReference type="CDD" id="cd00303">
    <property type="entry name" value="retropepsin_like"/>
    <property type="match status" value="1"/>
</dbReference>
<evidence type="ECO:0000313" key="16">
    <source>
        <dbReference type="EMBL" id="WVZ01161.1"/>
    </source>
</evidence>
<dbReference type="EMBL" id="CP144693">
    <property type="protein sequence ID" value="WVZ01161.1"/>
    <property type="molecule type" value="Genomic_DNA"/>
</dbReference>
<gene>
    <name evidence="16" type="ORF">V8G54_027230</name>
</gene>
<keyword evidence="10" id="KW-0325">Glycoprotein</keyword>
<comment type="subcellular location">
    <subcellularLocation>
        <location evidence="1">Membrane</location>
        <topology evidence="1">Single-pass type I membrane protein</topology>
    </subcellularLocation>
</comment>
<dbReference type="AlphaFoldDB" id="A0AAQ3N2G7"/>
<reference evidence="16 17" key="1">
    <citation type="journal article" date="2023" name="Life. Sci Alliance">
        <title>Evolutionary insights into 3D genome organization and epigenetic landscape of Vigna mungo.</title>
        <authorList>
            <person name="Junaid A."/>
            <person name="Singh B."/>
            <person name="Bhatia S."/>
        </authorList>
    </citation>
    <scope>NUCLEOTIDE SEQUENCE [LARGE SCALE GENOMIC DNA]</scope>
    <source>
        <strain evidence="16">Urdbean</strain>
    </source>
</reference>
<evidence type="ECO:0000256" key="4">
    <source>
        <dbReference type="ARBA" id="ARBA00022553"/>
    </source>
</evidence>
<dbReference type="Gene3D" id="2.40.70.10">
    <property type="entry name" value="Acid Proteases"/>
    <property type="match status" value="1"/>
</dbReference>
<evidence type="ECO:0000256" key="11">
    <source>
        <dbReference type="ARBA" id="ARBA00047899"/>
    </source>
</evidence>